<evidence type="ECO:0000313" key="13">
    <source>
        <dbReference type="Proteomes" id="UP000603453"/>
    </source>
</evidence>
<dbReference type="OrthoDB" id="10066429at2759"/>
<evidence type="ECO:0000256" key="2">
    <source>
        <dbReference type="ARBA" id="ARBA00004687"/>
    </source>
</evidence>
<dbReference type="PANTHER" id="PTHR22760:SF3">
    <property type="entry name" value="GPI MANNOSYLTRANSFERASE 4"/>
    <property type="match status" value="1"/>
</dbReference>
<evidence type="ECO:0000256" key="7">
    <source>
        <dbReference type="ARBA" id="ARBA00022824"/>
    </source>
</evidence>
<evidence type="ECO:0000256" key="11">
    <source>
        <dbReference type="RuleBase" id="RU363075"/>
    </source>
</evidence>
<keyword evidence="9 11" id="KW-0472">Membrane</keyword>
<dbReference type="EMBL" id="JAEPRD010000031">
    <property type="protein sequence ID" value="KAG2206288.1"/>
    <property type="molecule type" value="Genomic_DNA"/>
</dbReference>
<reference evidence="12" key="1">
    <citation type="submission" date="2020-12" db="EMBL/GenBank/DDBJ databases">
        <title>Metabolic potential, ecology and presence of endohyphal bacteria is reflected in genomic diversity of Mucoromycotina.</title>
        <authorList>
            <person name="Muszewska A."/>
            <person name="Okrasinska A."/>
            <person name="Steczkiewicz K."/>
            <person name="Drgas O."/>
            <person name="Orlowska M."/>
            <person name="Perlinska-Lenart U."/>
            <person name="Aleksandrzak-Piekarczyk T."/>
            <person name="Szatraj K."/>
            <person name="Zielenkiewicz U."/>
            <person name="Pilsyk S."/>
            <person name="Malc E."/>
            <person name="Mieczkowski P."/>
            <person name="Kruszewska J.S."/>
            <person name="Biernat P."/>
            <person name="Pawlowska J."/>
        </authorList>
    </citation>
    <scope>NUCLEOTIDE SEQUENCE</scope>
    <source>
        <strain evidence="12">WA0000017839</strain>
    </source>
</reference>
<dbReference type="PANTHER" id="PTHR22760">
    <property type="entry name" value="GLYCOSYLTRANSFERASE"/>
    <property type="match status" value="1"/>
</dbReference>
<dbReference type="InterPro" id="IPR005599">
    <property type="entry name" value="GPI_mannosylTrfase"/>
</dbReference>
<keyword evidence="3" id="KW-0337">GPI-anchor biosynthesis</keyword>
<feature type="transmembrane region" description="Helical" evidence="11">
    <location>
        <begin position="73"/>
        <end position="93"/>
    </location>
</feature>
<dbReference type="AlphaFoldDB" id="A0A8H7V7I8"/>
<evidence type="ECO:0000256" key="6">
    <source>
        <dbReference type="ARBA" id="ARBA00022692"/>
    </source>
</evidence>
<name>A0A8H7V7I8_9FUNG</name>
<dbReference type="Proteomes" id="UP000603453">
    <property type="component" value="Unassembled WGS sequence"/>
</dbReference>
<keyword evidence="13" id="KW-1185">Reference proteome</keyword>
<comment type="subcellular location">
    <subcellularLocation>
        <location evidence="1 11">Endoplasmic reticulum membrane</location>
        <topology evidence="1 11">Multi-pass membrane protein</topology>
    </subcellularLocation>
</comment>
<evidence type="ECO:0000256" key="3">
    <source>
        <dbReference type="ARBA" id="ARBA00022502"/>
    </source>
</evidence>
<protein>
    <recommendedName>
        <fullName evidence="11">Mannosyltransferase</fullName>
        <ecNumber evidence="11">2.4.1.-</ecNumber>
    </recommendedName>
</protein>
<organism evidence="12 13">
    <name type="scientific">Mucor saturninus</name>
    <dbReference type="NCBI Taxonomy" id="64648"/>
    <lineage>
        <taxon>Eukaryota</taxon>
        <taxon>Fungi</taxon>
        <taxon>Fungi incertae sedis</taxon>
        <taxon>Mucoromycota</taxon>
        <taxon>Mucoromycotina</taxon>
        <taxon>Mucoromycetes</taxon>
        <taxon>Mucorales</taxon>
        <taxon>Mucorineae</taxon>
        <taxon>Mucoraceae</taxon>
        <taxon>Mucor</taxon>
    </lineage>
</organism>
<dbReference type="GO" id="GO:0000026">
    <property type="term" value="F:alpha-1,2-mannosyltransferase activity"/>
    <property type="evidence" value="ECO:0007669"/>
    <property type="project" value="TreeGrafter"/>
</dbReference>
<proteinExistence type="inferred from homology"/>
<comment type="caution">
    <text evidence="11">Lacks conserved residue(s) required for the propagation of feature annotation.</text>
</comment>
<keyword evidence="6 11" id="KW-0812">Transmembrane</keyword>
<keyword evidence="4 11" id="KW-0328">Glycosyltransferase</keyword>
<dbReference type="Pfam" id="PF03901">
    <property type="entry name" value="Glyco_transf_22"/>
    <property type="match status" value="1"/>
</dbReference>
<feature type="transmembrane region" description="Helical" evidence="11">
    <location>
        <begin position="41"/>
        <end position="61"/>
    </location>
</feature>
<keyword evidence="8 11" id="KW-1133">Transmembrane helix</keyword>
<comment type="pathway">
    <text evidence="2">Glycolipid biosynthesis; glycosylphosphatidylinositol-anchor biosynthesis.</text>
</comment>
<evidence type="ECO:0000256" key="1">
    <source>
        <dbReference type="ARBA" id="ARBA00004477"/>
    </source>
</evidence>
<evidence type="ECO:0000256" key="4">
    <source>
        <dbReference type="ARBA" id="ARBA00022676"/>
    </source>
</evidence>
<dbReference type="GO" id="GO:0006506">
    <property type="term" value="P:GPI anchor biosynthetic process"/>
    <property type="evidence" value="ECO:0007669"/>
    <property type="project" value="UniProtKB-KW"/>
</dbReference>
<feature type="transmembrane region" description="Helical" evidence="11">
    <location>
        <begin position="123"/>
        <end position="141"/>
    </location>
</feature>
<evidence type="ECO:0000256" key="8">
    <source>
        <dbReference type="ARBA" id="ARBA00022989"/>
    </source>
</evidence>
<evidence type="ECO:0000256" key="5">
    <source>
        <dbReference type="ARBA" id="ARBA00022679"/>
    </source>
</evidence>
<evidence type="ECO:0000313" key="12">
    <source>
        <dbReference type="EMBL" id="KAG2206288.1"/>
    </source>
</evidence>
<keyword evidence="7 11" id="KW-0256">Endoplasmic reticulum</keyword>
<dbReference type="EC" id="2.4.1.-" evidence="11"/>
<accession>A0A8H7V7I8</accession>
<evidence type="ECO:0000256" key="10">
    <source>
        <dbReference type="ARBA" id="ARBA00038466"/>
    </source>
</evidence>
<evidence type="ECO:0000256" key="9">
    <source>
        <dbReference type="ARBA" id="ARBA00023136"/>
    </source>
</evidence>
<dbReference type="GO" id="GO:0005789">
    <property type="term" value="C:endoplasmic reticulum membrane"/>
    <property type="evidence" value="ECO:0007669"/>
    <property type="project" value="UniProtKB-SubCell"/>
</dbReference>
<sequence length="329" mass="37281">MALASMRPEGEIVITPINNLLYNINTDNLAQHGIHPRYTHFAINLPLLYGPLAILGLFHIPSVFAKIRTDENIHLFYVFVGVVSSGLIGLSIMPHQEARFLCPLLVPLVLIFAWKQSRLTRSFWVTWFLFNVITTYVFGVIHQGGLIPAMDLLYHQTSGLHDCHVLKSGDLTCTSGASNLNMDYNGLNITTNLLFYKTYMPPRHLLVIPKDNGGNRVNVFDFSSDLDKVVEQLEKSSGVILRRHQAGKHEVDFAKTGIPNVYERTIFITPSFVTLPKIHQHRYLLMTTYTPHISFDDVDKMMERAAETNSPESQMNLNVFLILSEKDDV</sequence>
<comment type="similarity">
    <text evidence="10">Belongs to the glycosyltransferase 22 family. PIGZ subfamily.</text>
</comment>
<comment type="caution">
    <text evidence="12">The sequence shown here is derived from an EMBL/GenBank/DDBJ whole genome shotgun (WGS) entry which is preliminary data.</text>
</comment>
<gene>
    <name evidence="12" type="ORF">INT47_007302</name>
</gene>
<keyword evidence="5" id="KW-0808">Transferase</keyword>